<evidence type="ECO:0000256" key="5">
    <source>
        <dbReference type="ARBA" id="ARBA00047720"/>
    </source>
</evidence>
<dbReference type="GO" id="GO:0000034">
    <property type="term" value="F:adenine deaminase activity"/>
    <property type="evidence" value="ECO:0007669"/>
    <property type="project" value="UniProtKB-UniRule"/>
</dbReference>
<dbReference type="SUPFAM" id="SSF51338">
    <property type="entry name" value="Composite domain of metallo-dependent hydrolases"/>
    <property type="match status" value="1"/>
</dbReference>
<accession>A0A0L8BQR8</accession>
<dbReference type="InterPro" id="IPR006679">
    <property type="entry name" value="Adenine_deam"/>
</dbReference>
<dbReference type="OrthoDB" id="9775607at2"/>
<dbReference type="InterPro" id="IPR006680">
    <property type="entry name" value="Amidohydro-rel"/>
</dbReference>
<comment type="caution">
    <text evidence="9">The sequence shown here is derived from an EMBL/GenBank/DDBJ whole genome shotgun (WGS) entry which is preliminary data.</text>
</comment>
<gene>
    <name evidence="6" type="primary">ade</name>
    <name evidence="9" type="ORF">AC244_20375</name>
</gene>
<organism evidence="9 10">
    <name type="scientific">Ensifer adhaerens</name>
    <name type="common">Sinorhizobium morelense</name>
    <dbReference type="NCBI Taxonomy" id="106592"/>
    <lineage>
        <taxon>Bacteria</taxon>
        <taxon>Pseudomonadati</taxon>
        <taxon>Pseudomonadota</taxon>
        <taxon>Alphaproteobacteria</taxon>
        <taxon>Hyphomicrobiales</taxon>
        <taxon>Rhizobiaceae</taxon>
        <taxon>Sinorhizobium/Ensifer group</taxon>
        <taxon>Ensifer</taxon>
    </lineage>
</organism>
<dbReference type="RefSeq" id="WP_053250641.1">
    <property type="nucleotide sequence ID" value="NZ_LGAP01000014.1"/>
</dbReference>
<dbReference type="EC" id="3.5.4.2" evidence="2 6"/>
<name>A0A0L8BQR8_ENSAD</name>
<evidence type="ECO:0000259" key="8">
    <source>
        <dbReference type="Pfam" id="PF13382"/>
    </source>
</evidence>
<dbReference type="CDD" id="cd01295">
    <property type="entry name" value="AdeC"/>
    <property type="match status" value="1"/>
</dbReference>
<dbReference type="InterPro" id="IPR011059">
    <property type="entry name" value="Metal-dep_hydrolase_composite"/>
</dbReference>
<dbReference type="InterPro" id="IPR026912">
    <property type="entry name" value="Adenine_deam_C"/>
</dbReference>
<dbReference type="SUPFAM" id="SSF51556">
    <property type="entry name" value="Metallo-dependent hydrolases"/>
    <property type="match status" value="1"/>
</dbReference>
<dbReference type="GO" id="GO:0006146">
    <property type="term" value="P:adenine catabolic process"/>
    <property type="evidence" value="ECO:0007669"/>
    <property type="project" value="InterPro"/>
</dbReference>
<evidence type="ECO:0000256" key="4">
    <source>
        <dbReference type="ARBA" id="ARBA00023211"/>
    </source>
</evidence>
<dbReference type="InterPro" id="IPR032466">
    <property type="entry name" value="Metal_Hydrolase"/>
</dbReference>
<keyword evidence="3 6" id="KW-0378">Hydrolase</keyword>
<evidence type="ECO:0000256" key="2">
    <source>
        <dbReference type="ARBA" id="ARBA00012782"/>
    </source>
</evidence>
<dbReference type="Pfam" id="PF13382">
    <property type="entry name" value="Adenine_deam_C"/>
    <property type="match status" value="1"/>
</dbReference>
<evidence type="ECO:0000313" key="10">
    <source>
        <dbReference type="Proteomes" id="UP000037425"/>
    </source>
</evidence>
<keyword evidence="4 6" id="KW-0464">Manganese</keyword>
<reference evidence="10" key="1">
    <citation type="submission" date="2015-07" db="EMBL/GenBank/DDBJ databases">
        <title>Whole genome sequence of an Ensifer adhaerens strain isolated from a cave pool in the Wind Cave National Park.</title>
        <authorList>
            <person name="Eng W.W.H."/>
            <person name="Gan H.M."/>
            <person name="Barton H.A."/>
            <person name="Savka M.A."/>
        </authorList>
    </citation>
    <scope>NUCLEOTIDE SEQUENCE [LARGE SCALE GENOMIC DNA]</scope>
    <source>
        <strain evidence="10">SD006</strain>
    </source>
</reference>
<sequence>MSDIREFIRAASGTGNKATLAIRGGRLVNVVSEEIYQADVAIYGERIIAVGDISDYVGPDTKIIDATGKYLAPGMIDGHLHVECSKMSLTSFAKAVVPLGTTSIVTGLDQIIVVGGPDAAREFLDEARETPLKVFWGAPCKTPYTMPRSTVGHYFSPADHQATHHWPECVGIWETVREFIQEEDPDVLAALELAEKNRLPVLGCCPMTRGARLSGYQQSGVRADHESYSPEEMLEKLRAGMHVVVRESSISHFLSDNLRIVTEMGVKALRRISFCTDDVVASDILKRGHLDNMVRMAIAMGISPMAAIQMATINGADALRIDDKVGSISPGRAADILLVNDLREFRIEAVIAKGEEVARDGRMAVELVPPPRSAALLTSMKVAPLELHDLKLRYEGTGESAAAMAIAVTPEKIFVRTRRDITLPVKDGCVLADPAQDIQYVTVVERYGKTKNRPVAFTSGFGLRKGAIASSTAPDDNNIICIGANPEDMRVAINHLIANHGGQVVVKDGKVVSFLHLPIGGIVSDIEPSQMAALEEELDDAARALGCTLPWPFMYMFVLQITAIPEYAITDLGVVDCVQLKVISPLAGNGGEDERAAAAE</sequence>
<comment type="catalytic activity">
    <reaction evidence="5 6">
        <text>adenine + H2O + H(+) = hypoxanthine + NH4(+)</text>
        <dbReference type="Rhea" id="RHEA:23688"/>
        <dbReference type="ChEBI" id="CHEBI:15377"/>
        <dbReference type="ChEBI" id="CHEBI:15378"/>
        <dbReference type="ChEBI" id="CHEBI:16708"/>
        <dbReference type="ChEBI" id="CHEBI:17368"/>
        <dbReference type="ChEBI" id="CHEBI:28938"/>
        <dbReference type="EC" id="3.5.4.2"/>
    </reaction>
</comment>
<proteinExistence type="inferred from homology"/>
<dbReference type="Gene3D" id="3.20.20.140">
    <property type="entry name" value="Metal-dependent hydrolases"/>
    <property type="match status" value="1"/>
</dbReference>
<evidence type="ECO:0000313" key="9">
    <source>
        <dbReference type="EMBL" id="KOF16928.1"/>
    </source>
</evidence>
<dbReference type="AlphaFoldDB" id="A0A0L8BQR8"/>
<dbReference type="HAMAP" id="MF_01518">
    <property type="entry name" value="Adenine_deamin"/>
    <property type="match status" value="1"/>
</dbReference>
<comment type="similarity">
    <text evidence="1 6">Belongs to the metallo-dependent hydrolases superfamily. Adenine deaminase family.</text>
</comment>
<dbReference type="EMBL" id="LGAP01000014">
    <property type="protein sequence ID" value="KOF16928.1"/>
    <property type="molecule type" value="Genomic_DNA"/>
</dbReference>
<feature type="domain" description="Amidohydrolase-related" evidence="7">
    <location>
        <begin position="70"/>
        <end position="357"/>
    </location>
</feature>
<evidence type="ECO:0000256" key="3">
    <source>
        <dbReference type="ARBA" id="ARBA00022801"/>
    </source>
</evidence>
<feature type="domain" description="Adenine deaminase C-terminal" evidence="8">
    <location>
        <begin position="417"/>
        <end position="579"/>
    </location>
</feature>
<dbReference type="Gene3D" id="2.30.40.10">
    <property type="entry name" value="Urease, subunit C, domain 1"/>
    <property type="match status" value="1"/>
</dbReference>
<dbReference type="PATRIC" id="fig|106592.7.peg.1904"/>
<dbReference type="PANTHER" id="PTHR11113">
    <property type="entry name" value="N-ACETYLGLUCOSAMINE-6-PHOSPHATE DEACETYLASE"/>
    <property type="match status" value="1"/>
</dbReference>
<comment type="cofactor">
    <cofactor evidence="6">
        <name>Mn(2+)</name>
        <dbReference type="ChEBI" id="CHEBI:29035"/>
    </cofactor>
</comment>
<dbReference type="Proteomes" id="UP000037425">
    <property type="component" value="Unassembled WGS sequence"/>
</dbReference>
<evidence type="ECO:0000259" key="7">
    <source>
        <dbReference type="Pfam" id="PF01979"/>
    </source>
</evidence>
<protein>
    <recommendedName>
        <fullName evidence="2 6">Adenine deaminase</fullName>
        <shortName evidence="6">Adenase</shortName>
        <shortName evidence="6">Adenine aminase</shortName>
        <ecNumber evidence="2 6">3.5.4.2</ecNumber>
    </recommendedName>
</protein>
<evidence type="ECO:0000256" key="6">
    <source>
        <dbReference type="HAMAP-Rule" id="MF_01518"/>
    </source>
</evidence>
<dbReference type="Pfam" id="PF01979">
    <property type="entry name" value="Amidohydro_1"/>
    <property type="match status" value="1"/>
</dbReference>
<dbReference type="PANTHER" id="PTHR11113:SF2">
    <property type="entry name" value="ADENINE DEAMINASE"/>
    <property type="match status" value="1"/>
</dbReference>
<evidence type="ECO:0000256" key="1">
    <source>
        <dbReference type="ARBA" id="ARBA00006773"/>
    </source>
</evidence>